<name>F4NZ43_BATDJ</name>
<feature type="compositionally biased region" description="Basic residues" evidence="1">
    <location>
        <begin position="412"/>
        <end position="425"/>
    </location>
</feature>
<keyword evidence="4" id="KW-1185">Reference proteome</keyword>
<dbReference type="GO" id="GO:0005794">
    <property type="term" value="C:Golgi apparatus"/>
    <property type="evidence" value="ECO:0000318"/>
    <property type="project" value="GO_Central"/>
</dbReference>
<dbReference type="InParanoid" id="F4NZ43"/>
<evidence type="ECO:0000313" key="3">
    <source>
        <dbReference type="EMBL" id="EGF81821.1"/>
    </source>
</evidence>
<dbReference type="EMBL" id="GL882881">
    <property type="protein sequence ID" value="EGF81821.1"/>
    <property type="molecule type" value="Genomic_DNA"/>
</dbReference>
<dbReference type="OrthoDB" id="421226at2759"/>
<feature type="region of interest" description="Disordered" evidence="1">
    <location>
        <begin position="48"/>
        <end position="81"/>
    </location>
</feature>
<dbReference type="FunCoup" id="F4NZ43">
    <property type="interactions" value="150"/>
</dbReference>
<dbReference type="PANTHER" id="PTHR17985">
    <property type="entry name" value="SER/THR-RICH PROTEIN T10 IN DGCR REGION"/>
    <property type="match status" value="1"/>
</dbReference>
<dbReference type="Gene3D" id="3.80.10.10">
    <property type="entry name" value="Ribonuclease Inhibitor"/>
    <property type="match status" value="2"/>
</dbReference>
<sequence>MCIVFFVQDHPKYKLVVAANRDEYLDRPTSRAKFWDIAPYVLAGTDDSYKQHRSDLPTSKDPDSKEETLSSSASLPAHSTPCMTLSDPSHGTWIGMTQQGRFAFITNFREPPSSRCQTAKSRGLLVRDYLLESHPVNEKETSTTSSDPSLYVQKLSNQLEEYNGFNLVLGQVGGKMWYVGNRSDKPIQHLASTQLYGISNGILMSDTKETWPKVIHGKQLFTKALDEATDKQDLVQRLLVVLSNSEACPYDQLPPNMFDYNLESCLSPICVHCSQLARGQYATRTHTIILVDHDNHATFVEVERYKTNTDCNDDKSKYQRTDSELVFEFPLSIFLRERGIVAPRRVVRPVEPDQAPDAAAEPTAIQSGSEPSDTTNTESNPQAVALETSTDQSAPSTVTIQVNPTPLLSTASKKKASAAKKRKRGKADDSNDEADETFYASSRSAHSKRRSEPIAAPYNMDQKPTPEILFCTRCQRRYLPSLNVTKKEQGLCDACIGLHVQSGKRMSKIQIKKKKLESLSIGGEAQTIMLSLRDMCIKLIANLIEDVEQLGDIPYSTKCKISKIISKQRQLTNHTVQLFLGPEEDIVELFDCTRLDENGLQSIAYLCPNVKTLNLSVCGRITNKVLEEIGASCNQLSSLVLKGCFIPSDFGFSSLFSGLGSTLQELTLENAAKLTNLSLITLLESATHLRLLSLTACVRLGNDAISTISKMKCLEHLELNNLSEGVSPECISELICTIGSQLRILALNGHDLLDDNVVAFISETCKCLESLSLSDCPSITSKGMVHALTHLSTESSTGLVHLNFNRNVLFNDDVVFALVNQAANTLKHLGMNGLDELTEKAMQAVADNCTQLVDLDVSWIRCMSDTIFEKIMKNATHLQRIKIYGCHDLTLPTLNHVWRNKEGRAIEIQGNEFD</sequence>
<dbReference type="Proteomes" id="UP000007241">
    <property type="component" value="Unassembled WGS sequence"/>
</dbReference>
<dbReference type="GO" id="GO:0007030">
    <property type="term" value="P:Golgi organization"/>
    <property type="evidence" value="ECO:0000318"/>
    <property type="project" value="GO_Central"/>
</dbReference>
<accession>F4NZ43</accession>
<gene>
    <name evidence="3" type="ORF">BATDEDRAFT_34595</name>
</gene>
<feature type="compositionally biased region" description="Polar residues" evidence="1">
    <location>
        <begin position="364"/>
        <end position="410"/>
    </location>
</feature>
<dbReference type="OMA" id="ACRHISR"/>
<evidence type="ECO:0000313" key="4">
    <source>
        <dbReference type="Proteomes" id="UP000007241"/>
    </source>
</evidence>
<dbReference type="RefSeq" id="XP_006677419.1">
    <property type="nucleotide sequence ID" value="XM_006677356.1"/>
</dbReference>
<dbReference type="InterPro" id="IPR032675">
    <property type="entry name" value="LRR_dom_sf"/>
</dbReference>
<dbReference type="SUPFAM" id="SSF52047">
    <property type="entry name" value="RNI-like"/>
    <property type="match status" value="1"/>
</dbReference>
<dbReference type="Pfam" id="PF25372">
    <property type="entry name" value="DUF7885"/>
    <property type="match status" value="1"/>
</dbReference>
<feature type="compositionally biased region" description="Basic and acidic residues" evidence="1">
    <location>
        <begin position="48"/>
        <end position="68"/>
    </location>
</feature>
<proteinExistence type="predicted"/>
<evidence type="ECO:0000256" key="1">
    <source>
        <dbReference type="SAM" id="MobiDB-lite"/>
    </source>
</evidence>
<reference evidence="3 4" key="1">
    <citation type="submission" date="2009-12" db="EMBL/GenBank/DDBJ databases">
        <title>The draft genome of Batrachochytrium dendrobatidis.</title>
        <authorList>
            <consortium name="US DOE Joint Genome Institute (JGI-PGF)"/>
            <person name="Kuo A."/>
            <person name="Salamov A."/>
            <person name="Schmutz J."/>
            <person name="Lucas S."/>
            <person name="Pitluck S."/>
            <person name="Rosenblum E."/>
            <person name="Stajich J."/>
            <person name="Eisen M."/>
            <person name="Grigoriev I.V."/>
        </authorList>
    </citation>
    <scope>NUCLEOTIDE SEQUENCE [LARGE SCALE GENOMIC DNA]</scope>
    <source>
        <strain evidence="4">JAM81 / FGSC 10211</strain>
    </source>
</reference>
<feature type="compositionally biased region" description="Low complexity" evidence="1">
    <location>
        <begin position="352"/>
        <end position="362"/>
    </location>
</feature>
<feature type="region of interest" description="Disordered" evidence="1">
    <location>
        <begin position="351"/>
        <end position="459"/>
    </location>
</feature>
<organism evidence="3 4">
    <name type="scientific">Batrachochytrium dendrobatidis (strain JAM81 / FGSC 10211)</name>
    <name type="common">Frog chytrid fungus</name>
    <dbReference type="NCBI Taxonomy" id="684364"/>
    <lineage>
        <taxon>Eukaryota</taxon>
        <taxon>Fungi</taxon>
        <taxon>Fungi incertae sedis</taxon>
        <taxon>Chytridiomycota</taxon>
        <taxon>Chytridiomycota incertae sedis</taxon>
        <taxon>Chytridiomycetes</taxon>
        <taxon>Rhizophydiales</taxon>
        <taxon>Rhizophydiales incertae sedis</taxon>
        <taxon>Batrachochytrium</taxon>
    </lineage>
</organism>
<dbReference type="GO" id="GO:0009306">
    <property type="term" value="P:protein secretion"/>
    <property type="evidence" value="ECO:0000318"/>
    <property type="project" value="GO_Central"/>
</dbReference>
<dbReference type="HOGENOM" id="CLU_318305_0_0_1"/>
<dbReference type="SMART" id="SM00367">
    <property type="entry name" value="LRR_CC"/>
    <property type="match status" value="8"/>
</dbReference>
<dbReference type="InterPro" id="IPR057207">
    <property type="entry name" value="FBXL15_LRR"/>
</dbReference>
<dbReference type="GeneID" id="18240501"/>
<protein>
    <recommendedName>
        <fullName evidence="2">F-box/LRR-repeat protein 15-like leucin rich repeat domain-containing protein</fullName>
    </recommendedName>
</protein>
<dbReference type="InterPro" id="IPR006553">
    <property type="entry name" value="Leu-rich_rpt_Cys-con_subtyp"/>
</dbReference>
<dbReference type="Pfam" id="PF05742">
    <property type="entry name" value="TANGO2"/>
    <property type="match status" value="2"/>
</dbReference>
<dbReference type="STRING" id="684364.F4NZ43"/>
<dbReference type="FunFam" id="3.80.10.10:FF:002307">
    <property type="entry name" value="Uncharacterized protein"/>
    <property type="match status" value="1"/>
</dbReference>
<dbReference type="AlphaFoldDB" id="F4NZ43"/>
<dbReference type="InterPro" id="IPR008551">
    <property type="entry name" value="TANGO2"/>
</dbReference>
<dbReference type="PANTHER" id="PTHR17985:SF8">
    <property type="entry name" value="TRANSPORT AND GOLGI ORGANIZATION PROTEIN 2 HOMOLOG"/>
    <property type="match status" value="1"/>
</dbReference>
<feature type="domain" description="F-box/LRR-repeat protein 15-like leucin rich repeat" evidence="2">
    <location>
        <begin position="577"/>
        <end position="713"/>
    </location>
</feature>
<evidence type="ECO:0000259" key="2">
    <source>
        <dbReference type="Pfam" id="PF25372"/>
    </source>
</evidence>